<accession>A0AAU7E5Z8</accession>
<dbReference type="EMBL" id="CP155620">
    <property type="protein sequence ID" value="XBJ28675.1"/>
    <property type="molecule type" value="Genomic_DNA"/>
</dbReference>
<name>A0AAU7E5Z8_9BACT</name>
<dbReference type="RefSeq" id="WP_348518238.1">
    <property type="nucleotide sequence ID" value="NZ_CP155620.1"/>
</dbReference>
<organism evidence="1">
    <name type="scientific">Campylobacter sp. CCS1377</name>
    <dbReference type="NCBI Taxonomy" id="3158229"/>
    <lineage>
        <taxon>Bacteria</taxon>
        <taxon>Pseudomonadati</taxon>
        <taxon>Campylobacterota</taxon>
        <taxon>Epsilonproteobacteria</taxon>
        <taxon>Campylobacterales</taxon>
        <taxon>Campylobacteraceae</taxon>
        <taxon>Campylobacter</taxon>
    </lineage>
</organism>
<gene>
    <name evidence="1" type="ORF">AAH949_06105</name>
</gene>
<dbReference type="AlphaFoldDB" id="A0AAU7E5Z8"/>
<evidence type="ECO:0000313" key="1">
    <source>
        <dbReference type="EMBL" id="XBJ28675.1"/>
    </source>
</evidence>
<sequence length="111" mass="13269">MCILCGEMITKFHWSDVQFKEEKSFISLGENQKERMRLRLKKVKFLNIILNFYGLKLKEWQGSKYILSNQKGRDIIVNDLGDLWIKANELEKRPFDALDEKLLFHLRTYNG</sequence>
<reference evidence="1" key="1">
    <citation type="submission" date="2024-05" db="EMBL/GenBank/DDBJ databases">
        <title>Campylobacter coli isolated from environmental waters in Slovenia.</title>
        <authorList>
            <person name="Zautner A.E."/>
            <person name="Bunk B."/>
            <person name="Riedel T."/>
            <person name="Sproeer C."/>
        </authorList>
    </citation>
    <scope>NUCLEOTIDE SEQUENCE</scope>
    <source>
        <strain evidence="1">CCS1377</strain>
    </source>
</reference>
<proteinExistence type="predicted"/>
<protein>
    <submittedName>
        <fullName evidence="1">Uncharacterized protein</fullName>
    </submittedName>
</protein>